<feature type="compositionally biased region" description="Basic and acidic residues" evidence="1">
    <location>
        <begin position="97"/>
        <end position="118"/>
    </location>
</feature>
<dbReference type="PROSITE" id="PS50020">
    <property type="entry name" value="WW_DOMAIN_2"/>
    <property type="match status" value="1"/>
</dbReference>
<evidence type="ECO:0000256" key="1">
    <source>
        <dbReference type="SAM" id="MobiDB-lite"/>
    </source>
</evidence>
<evidence type="ECO:0000313" key="4">
    <source>
        <dbReference type="Proteomes" id="UP000673691"/>
    </source>
</evidence>
<name>A0A8H8DKQ0_9FUNG</name>
<dbReference type="SMART" id="SM00456">
    <property type="entry name" value="WW"/>
    <property type="match status" value="2"/>
</dbReference>
<dbReference type="GO" id="GO:0045292">
    <property type="term" value="P:mRNA cis splicing, via spliceosome"/>
    <property type="evidence" value="ECO:0007669"/>
    <property type="project" value="InterPro"/>
</dbReference>
<dbReference type="InterPro" id="IPR039726">
    <property type="entry name" value="Prp40-like"/>
</dbReference>
<dbReference type="EMBL" id="JAEFCI010002967">
    <property type="protein sequence ID" value="KAG5461888.1"/>
    <property type="molecule type" value="Genomic_DNA"/>
</dbReference>
<dbReference type="PANTHER" id="PTHR11864">
    <property type="entry name" value="PRE-MRNA-PROCESSING PROTEIN PRP40"/>
    <property type="match status" value="1"/>
</dbReference>
<proteinExistence type="predicted"/>
<dbReference type="Pfam" id="PF00397">
    <property type="entry name" value="WW"/>
    <property type="match status" value="1"/>
</dbReference>
<evidence type="ECO:0000313" key="3">
    <source>
        <dbReference type="EMBL" id="KAG5461888.1"/>
    </source>
</evidence>
<feature type="domain" description="WW" evidence="2">
    <location>
        <begin position="112"/>
        <end position="145"/>
    </location>
</feature>
<organism evidence="3 4">
    <name type="scientific">Olpidium bornovanus</name>
    <dbReference type="NCBI Taxonomy" id="278681"/>
    <lineage>
        <taxon>Eukaryota</taxon>
        <taxon>Fungi</taxon>
        <taxon>Fungi incertae sedis</taxon>
        <taxon>Olpidiomycota</taxon>
        <taxon>Olpidiomycotina</taxon>
        <taxon>Olpidiomycetes</taxon>
        <taxon>Olpidiales</taxon>
        <taxon>Olpidiaceae</taxon>
        <taxon>Olpidium</taxon>
    </lineage>
</organism>
<feature type="region of interest" description="Disordered" evidence="1">
    <location>
        <begin position="1"/>
        <end position="22"/>
    </location>
</feature>
<gene>
    <name evidence="3" type="ORF">BJ554DRAFT_5854</name>
</gene>
<dbReference type="AlphaFoldDB" id="A0A8H8DKQ0"/>
<dbReference type="GO" id="GO:0071004">
    <property type="term" value="C:U2-type prespliceosome"/>
    <property type="evidence" value="ECO:0007669"/>
    <property type="project" value="TreeGrafter"/>
</dbReference>
<dbReference type="Gene3D" id="2.20.70.10">
    <property type="match status" value="2"/>
</dbReference>
<sequence>MHPPPLGASTPQPAWTPPTPVTLPFLGAAPPLSPATPGALDWVEYKSAEGKPYWCVLGDASPQHSWLYGTLGSQTDAETTTNTPARCCRYNKSTKKSSWDKPDELKTPEERAKDASPWKEFKNSEGKAYYYNTQTKVTTWDIPAEYKGMNIHGKHVSCPWACILYSLCATLIARLPEKRQNCRTSGTVASFTTNAADADAGNAVTARACSHSGNDCPRPVTGWYTQPRDCWKRERDTAWTKRATSRRYTCAYPA</sequence>
<dbReference type="GO" id="GO:0003723">
    <property type="term" value="F:RNA binding"/>
    <property type="evidence" value="ECO:0007669"/>
    <property type="project" value="TreeGrafter"/>
</dbReference>
<protein>
    <recommendedName>
        <fullName evidence="2">WW domain-containing protein</fullName>
    </recommendedName>
</protein>
<dbReference type="GO" id="GO:0005685">
    <property type="term" value="C:U1 snRNP"/>
    <property type="evidence" value="ECO:0007669"/>
    <property type="project" value="TreeGrafter"/>
</dbReference>
<reference evidence="3 4" key="1">
    <citation type="journal article" name="Sci. Rep.">
        <title>Genome-scale phylogenetic analyses confirm Olpidium as the closest living zoosporic fungus to the non-flagellated, terrestrial fungi.</title>
        <authorList>
            <person name="Chang Y."/>
            <person name="Rochon D."/>
            <person name="Sekimoto S."/>
            <person name="Wang Y."/>
            <person name="Chovatia M."/>
            <person name="Sandor L."/>
            <person name="Salamov A."/>
            <person name="Grigoriev I.V."/>
            <person name="Stajich J.E."/>
            <person name="Spatafora J.W."/>
        </authorList>
    </citation>
    <scope>NUCLEOTIDE SEQUENCE [LARGE SCALE GENOMIC DNA]</scope>
    <source>
        <strain evidence="3">S191</strain>
    </source>
</reference>
<keyword evidence="4" id="KW-1185">Reference proteome</keyword>
<feature type="region of interest" description="Disordered" evidence="1">
    <location>
        <begin position="93"/>
        <end position="118"/>
    </location>
</feature>
<dbReference type="Proteomes" id="UP000673691">
    <property type="component" value="Unassembled WGS sequence"/>
</dbReference>
<dbReference type="SUPFAM" id="SSF51045">
    <property type="entry name" value="WW domain"/>
    <property type="match status" value="1"/>
</dbReference>
<dbReference type="CDD" id="cd00201">
    <property type="entry name" value="WW"/>
    <property type="match status" value="1"/>
</dbReference>
<dbReference type="InterPro" id="IPR001202">
    <property type="entry name" value="WW_dom"/>
</dbReference>
<dbReference type="InterPro" id="IPR036020">
    <property type="entry name" value="WW_dom_sf"/>
</dbReference>
<dbReference type="PROSITE" id="PS01159">
    <property type="entry name" value="WW_DOMAIN_1"/>
    <property type="match status" value="1"/>
</dbReference>
<evidence type="ECO:0000259" key="2">
    <source>
        <dbReference type="PROSITE" id="PS50020"/>
    </source>
</evidence>
<dbReference type="OrthoDB" id="187617at2759"/>
<dbReference type="PANTHER" id="PTHR11864:SF0">
    <property type="entry name" value="PRP40 PRE-MRNA PROCESSING FACTOR 40 HOMOLOG A (YEAST)"/>
    <property type="match status" value="1"/>
</dbReference>
<accession>A0A8H8DKQ0</accession>
<comment type="caution">
    <text evidence="3">The sequence shown here is derived from an EMBL/GenBank/DDBJ whole genome shotgun (WGS) entry which is preliminary data.</text>
</comment>